<evidence type="ECO:0000313" key="1">
    <source>
        <dbReference type="EMBL" id="AIC11057.1"/>
    </source>
</evidence>
<proteinExistence type="predicted"/>
<dbReference type="AlphaFoldDB" id="A0A060HDP5"/>
<accession>A0A060HDP5</accession>
<sequence length="52" mass="5703">MPAPHPRSARCVGAAVYASGAVLMSDRKRAAVIGHDVSMYCKVRRGLYAWRL</sequence>
<dbReference type="HOGENOM" id="CLU_3086362_0_0_6"/>
<dbReference type="Proteomes" id="UP000027215">
    <property type="component" value="Chromosome"/>
</dbReference>
<dbReference type="EMBL" id="CP006696">
    <property type="protein sequence ID" value="AIC11057.1"/>
    <property type="molecule type" value="Genomic_DNA"/>
</dbReference>
<organism evidence="1 2">
    <name type="scientific">Xylella fastidiosa subsp. sandyi Ann-1</name>
    <dbReference type="NCBI Taxonomy" id="155920"/>
    <lineage>
        <taxon>Bacteria</taxon>
        <taxon>Pseudomonadati</taxon>
        <taxon>Pseudomonadota</taxon>
        <taxon>Gammaproteobacteria</taxon>
        <taxon>Lysobacterales</taxon>
        <taxon>Lysobacteraceae</taxon>
        <taxon>Xylella</taxon>
    </lineage>
</organism>
<dbReference type="RefSeq" id="WP_230577853.1">
    <property type="nucleotide sequence ID" value="NZ_CP006696.1"/>
</dbReference>
<gene>
    <name evidence="1" type="ORF">D934_03755</name>
</gene>
<evidence type="ECO:0000313" key="2">
    <source>
        <dbReference type="Proteomes" id="UP000027215"/>
    </source>
</evidence>
<reference evidence="1 2" key="1">
    <citation type="submission" date="2013-08" db="EMBL/GenBank/DDBJ databases">
        <authorList>
            <person name="Stouthamer R."/>
            <person name="Nunney L."/>
        </authorList>
    </citation>
    <scope>NUCLEOTIDE SEQUENCE [LARGE SCALE GENOMIC DNA]</scope>
    <source>
        <strain evidence="2">ann-1</strain>
    </source>
</reference>
<protein>
    <submittedName>
        <fullName evidence="1">Uncharacterized protein</fullName>
    </submittedName>
</protein>
<name>A0A060HDP5_XYLFS</name>
<dbReference type="KEGG" id="xfs:D934_03755"/>